<proteinExistence type="inferred from homology"/>
<dbReference type="GO" id="GO:0018104">
    <property type="term" value="P:peptidoglycan-protein cross-linking"/>
    <property type="evidence" value="ECO:0007669"/>
    <property type="project" value="TreeGrafter"/>
</dbReference>
<keyword evidence="10" id="KW-0732">Signal</keyword>
<feature type="active site" description="Nucleophile" evidence="9">
    <location>
        <position position="225"/>
    </location>
</feature>
<evidence type="ECO:0000256" key="9">
    <source>
        <dbReference type="PROSITE-ProRule" id="PRU01373"/>
    </source>
</evidence>
<accession>A0A084U9H8</accession>
<dbReference type="InterPro" id="IPR038063">
    <property type="entry name" value="Transpep_catalytic_dom"/>
</dbReference>
<evidence type="ECO:0000256" key="1">
    <source>
        <dbReference type="ARBA" id="ARBA00004752"/>
    </source>
</evidence>
<evidence type="ECO:0000256" key="7">
    <source>
        <dbReference type="ARBA" id="ARBA00022984"/>
    </source>
</evidence>
<dbReference type="GO" id="GO:0008360">
    <property type="term" value="P:regulation of cell shape"/>
    <property type="evidence" value="ECO:0007669"/>
    <property type="project" value="UniProtKB-UniRule"/>
</dbReference>
<dbReference type="GO" id="GO:0071972">
    <property type="term" value="F:peptidoglycan L,D-transpeptidase activity"/>
    <property type="evidence" value="ECO:0007669"/>
    <property type="project" value="TreeGrafter"/>
</dbReference>
<feature type="active site" description="Proton donor/acceptor" evidence="9">
    <location>
        <position position="209"/>
    </location>
</feature>
<dbReference type="PATRIC" id="fig|472175.3.peg.648"/>
<keyword evidence="7 9" id="KW-0573">Peptidoglycan synthesis</keyword>
<dbReference type="Proteomes" id="UP000053675">
    <property type="component" value="Unassembled WGS sequence"/>
</dbReference>
<keyword evidence="4" id="KW-0808">Transferase</keyword>
<dbReference type="SUPFAM" id="SSF141523">
    <property type="entry name" value="L,D-transpeptidase catalytic domain-like"/>
    <property type="match status" value="1"/>
</dbReference>
<sequence length="249" mass="28060">MRQRLFVGGSWQRCRNLALCCCKFCRRCFPLAALLSGWPQASAKALIFASQQVKLTEDQEVTQMKRREFIFLAGVSTFLATTSRSSAHQARAFRLADRFQPQFVAFDGYAPGTIVVDPRNHFLYLAMPRGRALRYGVGVGKAGLAFRGRAIIGRKEKWPSWRPTANMIRREPAKYARFATGVPGGPGNPLGARAMYLYRDGRDTMYRIHGTNQPQSIGRSVSNGCIRMLNEHVKDLYERVPLKTKVVVL</sequence>
<dbReference type="STRING" id="472175.EL18_00630"/>
<keyword evidence="8 9" id="KW-0961">Cell wall biogenesis/degradation</keyword>
<dbReference type="Pfam" id="PF03734">
    <property type="entry name" value="YkuD"/>
    <property type="match status" value="1"/>
</dbReference>
<protein>
    <submittedName>
        <fullName evidence="12">ErfK/YbiS/YcfS/YnhG</fullName>
    </submittedName>
</protein>
<keyword evidence="13" id="KW-1185">Reference proteome</keyword>
<dbReference type="EMBL" id="JMQM01000001">
    <property type="protein sequence ID" value="KFB09614.1"/>
    <property type="molecule type" value="Genomic_DNA"/>
</dbReference>
<evidence type="ECO:0000259" key="11">
    <source>
        <dbReference type="PROSITE" id="PS52029"/>
    </source>
</evidence>
<dbReference type="GO" id="GO:0005576">
    <property type="term" value="C:extracellular region"/>
    <property type="evidence" value="ECO:0007669"/>
    <property type="project" value="TreeGrafter"/>
</dbReference>
<feature type="signal peptide" evidence="10">
    <location>
        <begin position="1"/>
        <end position="43"/>
    </location>
</feature>
<dbReference type="PANTHER" id="PTHR30582:SF24">
    <property type="entry name" value="L,D-TRANSPEPTIDASE ERFK_SRFK-RELATED"/>
    <property type="match status" value="1"/>
</dbReference>
<dbReference type="GO" id="GO:0071555">
    <property type="term" value="P:cell wall organization"/>
    <property type="evidence" value="ECO:0007669"/>
    <property type="project" value="UniProtKB-UniRule"/>
</dbReference>
<reference evidence="12 13" key="1">
    <citation type="submission" date="2014-05" db="EMBL/GenBank/DDBJ databases">
        <title>Draft Genome Sequence of Nitratireductor basaltis Strain UMTGB225, A Marine Bacterium Isolated from Green Barrel Tunicate.</title>
        <authorList>
            <person name="Gan H.Y."/>
        </authorList>
    </citation>
    <scope>NUCLEOTIDE SEQUENCE [LARGE SCALE GENOMIC DNA]</scope>
    <source>
        <strain evidence="12 13">UMTGB225</strain>
    </source>
</reference>
<dbReference type="PANTHER" id="PTHR30582">
    <property type="entry name" value="L,D-TRANSPEPTIDASE"/>
    <property type="match status" value="1"/>
</dbReference>
<comment type="caution">
    <text evidence="12">The sequence shown here is derived from an EMBL/GenBank/DDBJ whole genome shotgun (WGS) entry which is preliminary data.</text>
</comment>
<evidence type="ECO:0000313" key="13">
    <source>
        <dbReference type="Proteomes" id="UP000053675"/>
    </source>
</evidence>
<dbReference type="eggNOG" id="COG1376">
    <property type="taxonomic scope" value="Bacteria"/>
</dbReference>
<dbReference type="UniPathway" id="UPA00219"/>
<dbReference type="GO" id="GO:0016757">
    <property type="term" value="F:glycosyltransferase activity"/>
    <property type="evidence" value="ECO:0007669"/>
    <property type="project" value="UniProtKB-KW"/>
</dbReference>
<comment type="similarity">
    <text evidence="2">Belongs to the YkuD family.</text>
</comment>
<gene>
    <name evidence="12" type="ORF">EL18_00630</name>
</gene>
<evidence type="ECO:0000256" key="3">
    <source>
        <dbReference type="ARBA" id="ARBA00022676"/>
    </source>
</evidence>
<evidence type="ECO:0000256" key="5">
    <source>
        <dbReference type="ARBA" id="ARBA00022801"/>
    </source>
</evidence>
<evidence type="ECO:0000256" key="2">
    <source>
        <dbReference type="ARBA" id="ARBA00005992"/>
    </source>
</evidence>
<evidence type="ECO:0000256" key="10">
    <source>
        <dbReference type="SAM" id="SignalP"/>
    </source>
</evidence>
<keyword evidence="3" id="KW-0328">Glycosyltransferase</keyword>
<keyword evidence="6 9" id="KW-0133">Cell shape</keyword>
<comment type="pathway">
    <text evidence="1 9">Cell wall biogenesis; peptidoglycan biosynthesis.</text>
</comment>
<name>A0A084U9H8_9HYPH</name>
<dbReference type="InterPro" id="IPR005490">
    <property type="entry name" value="LD_TPept_cat_dom"/>
</dbReference>
<dbReference type="AlphaFoldDB" id="A0A084U9H8"/>
<feature type="chain" id="PRO_5001783196" evidence="10">
    <location>
        <begin position="44"/>
        <end position="249"/>
    </location>
</feature>
<dbReference type="FunFam" id="2.40.440.10:FF:000002">
    <property type="entry name" value="L,D-transpeptidase ErfK/SrfK"/>
    <property type="match status" value="1"/>
</dbReference>
<organism evidence="12 13">
    <name type="scientific">Nitratireductor basaltis</name>
    <dbReference type="NCBI Taxonomy" id="472175"/>
    <lineage>
        <taxon>Bacteria</taxon>
        <taxon>Pseudomonadati</taxon>
        <taxon>Pseudomonadota</taxon>
        <taxon>Alphaproteobacteria</taxon>
        <taxon>Hyphomicrobiales</taxon>
        <taxon>Phyllobacteriaceae</taxon>
        <taxon>Nitratireductor</taxon>
    </lineage>
</organism>
<evidence type="ECO:0000256" key="6">
    <source>
        <dbReference type="ARBA" id="ARBA00022960"/>
    </source>
</evidence>
<evidence type="ECO:0000256" key="8">
    <source>
        <dbReference type="ARBA" id="ARBA00023316"/>
    </source>
</evidence>
<keyword evidence="5" id="KW-0378">Hydrolase</keyword>
<feature type="domain" description="L,D-TPase catalytic" evidence="11">
    <location>
        <begin position="112"/>
        <end position="249"/>
    </location>
</feature>
<dbReference type="InterPro" id="IPR050979">
    <property type="entry name" value="LD-transpeptidase"/>
</dbReference>
<dbReference type="CDD" id="cd16913">
    <property type="entry name" value="YkuD_like"/>
    <property type="match status" value="1"/>
</dbReference>
<evidence type="ECO:0000256" key="4">
    <source>
        <dbReference type="ARBA" id="ARBA00022679"/>
    </source>
</evidence>
<evidence type="ECO:0000313" key="12">
    <source>
        <dbReference type="EMBL" id="KFB09614.1"/>
    </source>
</evidence>
<dbReference type="Gene3D" id="2.40.440.10">
    <property type="entry name" value="L,D-transpeptidase catalytic domain-like"/>
    <property type="match status" value="1"/>
</dbReference>
<dbReference type="PROSITE" id="PS52029">
    <property type="entry name" value="LD_TPASE"/>
    <property type="match status" value="1"/>
</dbReference>